<name>A0A2N5W8E5_9BASI</name>
<dbReference type="EMBL" id="PGCJ01000002">
    <property type="protein sequence ID" value="PLW58503.1"/>
    <property type="molecule type" value="Genomic_DNA"/>
</dbReference>
<keyword evidence="2" id="KW-1185">Reference proteome</keyword>
<dbReference type="AlphaFoldDB" id="A0A2N5W8E5"/>
<proteinExistence type="predicted"/>
<sequence length="389" mass="44469">MEYVVAGVEDTPLLSRVTEEARFTIPNVPDGANNLKNSQRFRLSSETDKAIPIHDSPLVRPQLENPNLRQKMIQFWQSLKSIFSDIAQTIRVFFGSHEPVSVITAGPFESPFEQHADLLHSVAEDEEMDETVDLFIETFSEDPRKLRTYIQEDARSRAWRSQLRQSFQRWQKNMKPEQSDEAIVTLSKELSDNIRLHIRPAEWNSDPVVVLGRELAAFHSDTLAKNQHFLRNHLPKKEQKYLVDILGLLGPQFVWEPYIKAALQEKGAFNTGWLPYGVVDADSFFAKLKNIHDALVELATYQQIGDISSIAKAPVNKYSSQISKWKGKDFPPTHQRSQTIGDWSLQNRWQLSLSKLEKNEGINKPQINNWTSDAISETMGVLAPISTFT</sequence>
<comment type="caution">
    <text evidence="1">The sequence shown here is derived from an EMBL/GenBank/DDBJ whole genome shotgun (WGS) entry which is preliminary data.</text>
</comment>
<evidence type="ECO:0000313" key="1">
    <source>
        <dbReference type="EMBL" id="PLW58503.1"/>
    </source>
</evidence>
<evidence type="ECO:0000313" key="2">
    <source>
        <dbReference type="Proteomes" id="UP000235388"/>
    </source>
</evidence>
<organism evidence="1 2">
    <name type="scientific">Puccinia coronata f. sp. avenae</name>
    <dbReference type="NCBI Taxonomy" id="200324"/>
    <lineage>
        <taxon>Eukaryota</taxon>
        <taxon>Fungi</taxon>
        <taxon>Dikarya</taxon>
        <taxon>Basidiomycota</taxon>
        <taxon>Pucciniomycotina</taxon>
        <taxon>Pucciniomycetes</taxon>
        <taxon>Pucciniales</taxon>
        <taxon>Pucciniaceae</taxon>
        <taxon>Puccinia</taxon>
    </lineage>
</organism>
<gene>
    <name evidence="1" type="ORF">PCANC_00202</name>
</gene>
<accession>A0A2N5W8E5</accession>
<dbReference type="Proteomes" id="UP000235388">
    <property type="component" value="Unassembled WGS sequence"/>
</dbReference>
<reference evidence="1 2" key="1">
    <citation type="submission" date="2017-11" db="EMBL/GenBank/DDBJ databases">
        <title>De novo assembly and phasing of dikaryotic genomes from two isolates of Puccinia coronata f. sp. avenae, the causal agent of oat crown rust.</title>
        <authorList>
            <person name="Miller M.E."/>
            <person name="Zhang Y."/>
            <person name="Omidvar V."/>
            <person name="Sperschneider J."/>
            <person name="Schwessinger B."/>
            <person name="Raley C."/>
            <person name="Palmer J.M."/>
            <person name="Garnica D."/>
            <person name="Upadhyaya N."/>
            <person name="Rathjen J."/>
            <person name="Taylor J.M."/>
            <person name="Park R.F."/>
            <person name="Dodds P.N."/>
            <person name="Hirsch C.D."/>
            <person name="Kianian S.F."/>
            <person name="Figueroa M."/>
        </authorList>
    </citation>
    <scope>NUCLEOTIDE SEQUENCE [LARGE SCALE GENOMIC DNA]</scope>
    <source>
        <strain evidence="1">12NC29</strain>
    </source>
</reference>
<protein>
    <submittedName>
        <fullName evidence="1">Uncharacterized protein</fullName>
    </submittedName>
</protein>